<gene>
    <name evidence="8" type="primary">hdc</name>
    <name evidence="8" type="ORF">Val02_70260</name>
</gene>
<evidence type="ECO:0000256" key="5">
    <source>
        <dbReference type="ARBA" id="ARBA00023239"/>
    </source>
</evidence>
<dbReference type="PROSITE" id="PS00392">
    <property type="entry name" value="DDC_GAD_HDC_YDC"/>
    <property type="match status" value="1"/>
</dbReference>
<evidence type="ECO:0000313" key="8">
    <source>
        <dbReference type="EMBL" id="GIJ50140.1"/>
    </source>
</evidence>
<dbReference type="GO" id="GO:0030170">
    <property type="term" value="F:pyridoxal phosphate binding"/>
    <property type="evidence" value="ECO:0007669"/>
    <property type="project" value="InterPro"/>
</dbReference>
<dbReference type="GO" id="GO:0004058">
    <property type="term" value="F:aromatic-L-amino-acid decarboxylase activity"/>
    <property type="evidence" value="ECO:0007669"/>
    <property type="project" value="UniProtKB-ARBA"/>
</dbReference>
<dbReference type="InterPro" id="IPR051151">
    <property type="entry name" value="Group_II_Decarboxylase"/>
</dbReference>
<dbReference type="Gene3D" id="3.40.640.10">
    <property type="entry name" value="Type I PLP-dependent aspartate aminotransferase-like (Major domain)"/>
    <property type="match status" value="1"/>
</dbReference>
<dbReference type="NCBIfam" id="NF002748">
    <property type="entry name" value="PRK02769.1"/>
    <property type="match status" value="1"/>
</dbReference>
<keyword evidence="9" id="KW-1185">Reference proteome</keyword>
<evidence type="ECO:0000256" key="7">
    <source>
        <dbReference type="RuleBase" id="RU000382"/>
    </source>
</evidence>
<evidence type="ECO:0000256" key="4">
    <source>
        <dbReference type="ARBA" id="ARBA00022898"/>
    </source>
</evidence>
<sequence>MRREDADEPDDEGLAAELTTRLHRLYGAEQRKVGFPGWSTPLAPELLPFLSHELNNYGDPYVDPMFAWHTKDLERELVETLADLFGAPAGDRWGYVTTGGSEGIMYGLWLGRTLHPNAVFYHSSAAHSSVAKAAALLDRQAVVIPTDDRGEMDYTGLYHALAKHPGRPAVVVASVGTTLTEAVDDVVRVRHALRHAGVREFYIHADAALSGIPLALRGSAAPAFGLGPEAADSVSISGHKFLGAPFPCGVVLTRAGHLSRTSRVAAYTGSPDPTIGSSRSGHAVLVLWHRLRTLGPSGLRRLAEHIRETAAYTERQLAAIGWEAWRSQPMACTVVLKTPPDEVLARWPLATVDGLSHIVCTPGVTRSQIDAFVADLHAFTQLRSSTAAAA</sequence>
<name>A0A8J4DTE5_9ACTN</name>
<dbReference type="InterPro" id="IPR015421">
    <property type="entry name" value="PyrdxlP-dep_Trfase_major"/>
</dbReference>
<dbReference type="InterPro" id="IPR015424">
    <property type="entry name" value="PyrdxlP-dep_Trfase"/>
</dbReference>
<dbReference type="GO" id="GO:0019752">
    <property type="term" value="P:carboxylic acid metabolic process"/>
    <property type="evidence" value="ECO:0007669"/>
    <property type="project" value="InterPro"/>
</dbReference>
<comment type="caution">
    <text evidence="8">The sequence shown here is derived from an EMBL/GenBank/DDBJ whole genome shotgun (WGS) entry which is preliminary data.</text>
</comment>
<evidence type="ECO:0000256" key="6">
    <source>
        <dbReference type="PIRSR" id="PIRSR602129-50"/>
    </source>
</evidence>
<comment type="similarity">
    <text evidence="2 7">Belongs to the group II decarboxylase family.</text>
</comment>
<organism evidence="8 9">
    <name type="scientific">Virgisporangium aliadipatigenens</name>
    <dbReference type="NCBI Taxonomy" id="741659"/>
    <lineage>
        <taxon>Bacteria</taxon>
        <taxon>Bacillati</taxon>
        <taxon>Actinomycetota</taxon>
        <taxon>Actinomycetes</taxon>
        <taxon>Micromonosporales</taxon>
        <taxon>Micromonosporaceae</taxon>
        <taxon>Virgisporangium</taxon>
    </lineage>
</organism>
<dbReference type="PANTHER" id="PTHR46101">
    <property type="match status" value="1"/>
</dbReference>
<protein>
    <submittedName>
        <fullName evidence="8">Histidine decarboxylase</fullName>
    </submittedName>
</protein>
<dbReference type="Pfam" id="PF00282">
    <property type="entry name" value="Pyridoxal_deC"/>
    <property type="match status" value="1"/>
</dbReference>
<reference evidence="8" key="1">
    <citation type="submission" date="2021-01" db="EMBL/GenBank/DDBJ databases">
        <title>Whole genome shotgun sequence of Virgisporangium aliadipatigenens NBRC 105644.</title>
        <authorList>
            <person name="Komaki H."/>
            <person name="Tamura T."/>
        </authorList>
    </citation>
    <scope>NUCLEOTIDE SEQUENCE</scope>
    <source>
        <strain evidence="8">NBRC 105644</strain>
    </source>
</reference>
<dbReference type="PANTHER" id="PTHR46101:SF2">
    <property type="entry name" value="SERINE DECARBOXYLASE"/>
    <property type="match status" value="1"/>
</dbReference>
<evidence type="ECO:0000313" key="9">
    <source>
        <dbReference type="Proteomes" id="UP000619260"/>
    </source>
</evidence>
<dbReference type="InterPro" id="IPR021115">
    <property type="entry name" value="Pyridoxal-P_BS"/>
</dbReference>
<evidence type="ECO:0000256" key="2">
    <source>
        <dbReference type="ARBA" id="ARBA00009533"/>
    </source>
</evidence>
<proteinExistence type="inferred from homology"/>
<comment type="cofactor">
    <cofactor evidence="1 6 7">
        <name>pyridoxal 5'-phosphate</name>
        <dbReference type="ChEBI" id="CHEBI:597326"/>
    </cofactor>
</comment>
<dbReference type="InterPro" id="IPR002129">
    <property type="entry name" value="PyrdxlP-dep_de-COase"/>
</dbReference>
<feature type="modified residue" description="N6-(pyridoxal phosphate)lysine" evidence="6">
    <location>
        <position position="240"/>
    </location>
</feature>
<evidence type="ECO:0000256" key="3">
    <source>
        <dbReference type="ARBA" id="ARBA00022793"/>
    </source>
</evidence>
<keyword evidence="4 6" id="KW-0663">Pyridoxal phosphate</keyword>
<dbReference type="SUPFAM" id="SSF53383">
    <property type="entry name" value="PLP-dependent transferases"/>
    <property type="match status" value="1"/>
</dbReference>
<keyword evidence="3" id="KW-0210">Decarboxylase</keyword>
<accession>A0A8J4DTE5</accession>
<dbReference type="Proteomes" id="UP000619260">
    <property type="component" value="Unassembled WGS sequence"/>
</dbReference>
<keyword evidence="5 7" id="KW-0456">Lyase</keyword>
<evidence type="ECO:0000256" key="1">
    <source>
        <dbReference type="ARBA" id="ARBA00001933"/>
    </source>
</evidence>
<dbReference type="RefSeq" id="WP_203903585.1">
    <property type="nucleotide sequence ID" value="NZ_BOPF01000033.1"/>
</dbReference>
<dbReference type="EMBL" id="BOPF01000033">
    <property type="protein sequence ID" value="GIJ50140.1"/>
    <property type="molecule type" value="Genomic_DNA"/>
</dbReference>
<dbReference type="AlphaFoldDB" id="A0A8J4DTE5"/>